<dbReference type="EMBL" id="JAZDUA010000186">
    <property type="protein sequence ID" value="KAK7865081.1"/>
    <property type="molecule type" value="Genomic_DNA"/>
</dbReference>
<organism evidence="2 3">
    <name type="scientific">Gryllus longicercus</name>
    <dbReference type="NCBI Taxonomy" id="2509291"/>
    <lineage>
        <taxon>Eukaryota</taxon>
        <taxon>Metazoa</taxon>
        <taxon>Ecdysozoa</taxon>
        <taxon>Arthropoda</taxon>
        <taxon>Hexapoda</taxon>
        <taxon>Insecta</taxon>
        <taxon>Pterygota</taxon>
        <taxon>Neoptera</taxon>
        <taxon>Polyneoptera</taxon>
        <taxon>Orthoptera</taxon>
        <taxon>Ensifera</taxon>
        <taxon>Gryllidea</taxon>
        <taxon>Grylloidea</taxon>
        <taxon>Gryllidae</taxon>
        <taxon>Gryllinae</taxon>
        <taxon>Gryllus</taxon>
    </lineage>
</organism>
<evidence type="ECO:0000313" key="3">
    <source>
        <dbReference type="Proteomes" id="UP001378592"/>
    </source>
</evidence>
<proteinExistence type="predicted"/>
<accession>A0AAN9Z594</accession>
<dbReference type="AlphaFoldDB" id="A0AAN9Z594"/>
<sequence length="80" mass="8565">MSLCSSCSRRSFPPSRYEIRLQAVFCQGVIAVSGAGGAAAMPLERALPPLKPQQRRLAAAGRGRGRERERARRGGAGAQR</sequence>
<name>A0AAN9Z594_9ORTH</name>
<gene>
    <name evidence="2" type="ORF">R5R35_014619</name>
</gene>
<comment type="caution">
    <text evidence="2">The sequence shown here is derived from an EMBL/GenBank/DDBJ whole genome shotgun (WGS) entry which is preliminary data.</text>
</comment>
<protein>
    <submittedName>
        <fullName evidence="2">Uncharacterized protein</fullName>
    </submittedName>
</protein>
<evidence type="ECO:0000313" key="2">
    <source>
        <dbReference type="EMBL" id="KAK7865081.1"/>
    </source>
</evidence>
<evidence type="ECO:0000256" key="1">
    <source>
        <dbReference type="SAM" id="MobiDB-lite"/>
    </source>
</evidence>
<dbReference type="Proteomes" id="UP001378592">
    <property type="component" value="Unassembled WGS sequence"/>
</dbReference>
<reference evidence="2 3" key="1">
    <citation type="submission" date="2024-03" db="EMBL/GenBank/DDBJ databases">
        <title>The genome assembly and annotation of the cricket Gryllus longicercus Weissman &amp; Gray.</title>
        <authorList>
            <person name="Szrajer S."/>
            <person name="Gray D."/>
            <person name="Ylla G."/>
        </authorList>
    </citation>
    <scope>NUCLEOTIDE SEQUENCE [LARGE SCALE GENOMIC DNA]</scope>
    <source>
        <strain evidence="2">DAG 2021-001</strain>
        <tissue evidence="2">Whole body minus gut</tissue>
    </source>
</reference>
<feature type="region of interest" description="Disordered" evidence="1">
    <location>
        <begin position="46"/>
        <end position="80"/>
    </location>
</feature>
<keyword evidence="3" id="KW-1185">Reference proteome</keyword>